<dbReference type="Proteomes" id="UP000009183">
    <property type="component" value="Chromosome 4"/>
</dbReference>
<reference evidence="2" key="1">
    <citation type="journal article" date="2007" name="Nature">
        <title>The grapevine genome sequence suggests ancestral hexaploidization in major angiosperm phyla.</title>
        <authorList>
            <consortium name="The French-Italian Public Consortium for Grapevine Genome Characterization."/>
            <person name="Jaillon O."/>
            <person name="Aury J.-M."/>
            <person name="Noel B."/>
            <person name="Policriti A."/>
            <person name="Clepet C."/>
            <person name="Casagrande A."/>
            <person name="Choisne N."/>
            <person name="Aubourg S."/>
            <person name="Vitulo N."/>
            <person name="Jubin C."/>
            <person name="Vezzi A."/>
            <person name="Legeai F."/>
            <person name="Hugueney P."/>
            <person name="Dasilva C."/>
            <person name="Horner D."/>
            <person name="Mica E."/>
            <person name="Jublot D."/>
            <person name="Poulain J."/>
            <person name="Bruyere C."/>
            <person name="Billault A."/>
            <person name="Segurens B."/>
            <person name="Gouyvenoux M."/>
            <person name="Ugarte E."/>
            <person name="Cattonaro F."/>
            <person name="Anthouard V."/>
            <person name="Vico V."/>
            <person name="Del Fabbro C."/>
            <person name="Alaux M."/>
            <person name="Di Gaspero G."/>
            <person name="Dumas V."/>
            <person name="Felice N."/>
            <person name="Paillard S."/>
            <person name="Juman I."/>
            <person name="Moroldo M."/>
            <person name="Scalabrin S."/>
            <person name="Canaguier A."/>
            <person name="Le Clainche I."/>
            <person name="Malacrida G."/>
            <person name="Durand E."/>
            <person name="Pesole G."/>
            <person name="Laucou V."/>
            <person name="Chatelet P."/>
            <person name="Merdinoglu D."/>
            <person name="Delledonne M."/>
            <person name="Pezzotti M."/>
            <person name="Lecharny A."/>
            <person name="Scarpelli C."/>
            <person name="Artiguenave F."/>
            <person name="Pe M.E."/>
            <person name="Valle G."/>
            <person name="Morgante M."/>
            <person name="Caboche M."/>
            <person name="Adam-Blondon A.-F."/>
            <person name="Weissenbach J."/>
            <person name="Quetier F."/>
            <person name="Wincker P."/>
        </authorList>
    </citation>
    <scope>NUCLEOTIDE SEQUENCE [LARGE SCALE GENOMIC DNA]</scope>
    <source>
        <strain evidence="2">cv. Pinot noir / PN40024</strain>
    </source>
</reference>
<evidence type="ECO:0000313" key="2">
    <source>
        <dbReference type="Proteomes" id="UP000009183"/>
    </source>
</evidence>
<evidence type="ECO:0000313" key="1">
    <source>
        <dbReference type="EMBL" id="CBI17354.3"/>
    </source>
</evidence>
<proteinExistence type="predicted"/>
<dbReference type="PaxDb" id="29760-VIT_04s0023g03640.t01"/>
<sequence length="85" mass="10006">MQSASGYESYLAIIEHKLQITYSINNPTHEWNQSQNNARHQTNKIRNTYQNLNSRRRRMKGLNSSKPFVGNKASFEVSSYWVRTK</sequence>
<dbReference type="HOGENOM" id="CLU_2517204_0_0_1"/>
<organism evidence="1 2">
    <name type="scientific">Vitis vinifera</name>
    <name type="common">Grape</name>
    <dbReference type="NCBI Taxonomy" id="29760"/>
    <lineage>
        <taxon>Eukaryota</taxon>
        <taxon>Viridiplantae</taxon>
        <taxon>Streptophyta</taxon>
        <taxon>Embryophyta</taxon>
        <taxon>Tracheophyta</taxon>
        <taxon>Spermatophyta</taxon>
        <taxon>Magnoliopsida</taxon>
        <taxon>eudicotyledons</taxon>
        <taxon>Gunneridae</taxon>
        <taxon>Pentapetalae</taxon>
        <taxon>rosids</taxon>
        <taxon>Vitales</taxon>
        <taxon>Vitaceae</taxon>
        <taxon>Viteae</taxon>
        <taxon>Vitis</taxon>
    </lineage>
</organism>
<dbReference type="AlphaFoldDB" id="D7SNX5"/>
<name>D7SNX5_VITVI</name>
<gene>
    <name evidence="1" type="ordered locus">VIT_04s0023g03640</name>
</gene>
<keyword evidence="2" id="KW-1185">Reference proteome</keyword>
<dbReference type="EMBL" id="FN594959">
    <property type="protein sequence ID" value="CBI17354.3"/>
    <property type="molecule type" value="Genomic_DNA"/>
</dbReference>
<protein>
    <submittedName>
        <fullName evidence="1">Uncharacterized protein</fullName>
    </submittedName>
</protein>
<dbReference type="InParanoid" id="D7SNX5"/>
<accession>D7SNX5</accession>